<gene>
    <name evidence="1" type="ORF">CMUST_05005</name>
</gene>
<dbReference type="RefSeq" id="WP_047261569.1">
    <property type="nucleotide sequence ID" value="NZ_CP011542.1"/>
</dbReference>
<reference evidence="1 2" key="1">
    <citation type="journal article" date="2015" name="Genome Announc.">
        <title>Complete Genome Sequence of the Type Strain Corynebacterium mustelae DSM 45274, Isolated from Various Tissues of a Male Ferret with Lethal Sepsis.</title>
        <authorList>
            <person name="Ruckert C."/>
            <person name="Eimer J."/>
            <person name="Winkler A."/>
            <person name="Tauch A."/>
        </authorList>
    </citation>
    <scope>NUCLEOTIDE SEQUENCE [LARGE SCALE GENOMIC DNA]</scope>
    <source>
        <strain evidence="1 2">DSM 45274</strain>
    </source>
</reference>
<dbReference type="AlphaFoldDB" id="A0A0G3GW04"/>
<dbReference type="Proteomes" id="UP000035199">
    <property type="component" value="Chromosome"/>
</dbReference>
<organism evidence="1 2">
    <name type="scientific">Corynebacterium mustelae</name>
    <dbReference type="NCBI Taxonomy" id="571915"/>
    <lineage>
        <taxon>Bacteria</taxon>
        <taxon>Bacillati</taxon>
        <taxon>Actinomycetota</taxon>
        <taxon>Actinomycetes</taxon>
        <taxon>Mycobacteriales</taxon>
        <taxon>Corynebacteriaceae</taxon>
        <taxon>Corynebacterium</taxon>
    </lineage>
</organism>
<keyword evidence="2" id="KW-1185">Reference proteome</keyword>
<dbReference type="OrthoDB" id="4427780at2"/>
<dbReference type="EMBL" id="CP011542">
    <property type="protein sequence ID" value="AKK05339.1"/>
    <property type="molecule type" value="Genomic_DNA"/>
</dbReference>
<reference evidence="2" key="2">
    <citation type="submission" date="2015-05" db="EMBL/GenBank/DDBJ databases">
        <title>Complete genome sequence of Corynebacterium mustelae DSM 45274, isolated from various tissues of a male ferret with lethal sepsis.</title>
        <authorList>
            <person name="Ruckert C."/>
            <person name="Albersmeier A."/>
            <person name="Winkler A."/>
            <person name="Tauch A."/>
        </authorList>
    </citation>
    <scope>NUCLEOTIDE SEQUENCE [LARGE SCALE GENOMIC DNA]</scope>
    <source>
        <strain evidence="2">DSM 45274</strain>
    </source>
</reference>
<proteinExistence type="predicted"/>
<dbReference type="PATRIC" id="fig|571915.4.peg.1061"/>
<evidence type="ECO:0000313" key="1">
    <source>
        <dbReference type="EMBL" id="AKK05339.1"/>
    </source>
</evidence>
<evidence type="ECO:0000313" key="2">
    <source>
        <dbReference type="Proteomes" id="UP000035199"/>
    </source>
</evidence>
<dbReference type="STRING" id="571915.CMUST_05005"/>
<sequence>MAQKKKRRRITRLSDAVDYDRTADRDSRPSLIDHDRMVILDSELFDDDVDADATSHSLDYYKEQQPPHYGM</sequence>
<accession>A0A0G3GW04</accession>
<protein>
    <submittedName>
        <fullName evidence="1">Uncharacterized protein</fullName>
    </submittedName>
</protein>
<name>A0A0G3GW04_9CORY</name>
<dbReference type="KEGG" id="cmv:CMUST_05005"/>